<evidence type="ECO:0000313" key="4">
    <source>
        <dbReference type="Proteomes" id="UP000295724"/>
    </source>
</evidence>
<proteinExistence type="predicted"/>
<gene>
    <name evidence="3" type="ORF">C8D91_0444</name>
</gene>
<evidence type="ECO:0000256" key="1">
    <source>
        <dbReference type="SAM" id="MobiDB-lite"/>
    </source>
</evidence>
<evidence type="ECO:0000256" key="2">
    <source>
        <dbReference type="SAM" id="SignalP"/>
    </source>
</evidence>
<feature type="signal peptide" evidence="2">
    <location>
        <begin position="1"/>
        <end position="21"/>
    </location>
</feature>
<name>A0A4V3DIU7_9GAMM</name>
<dbReference type="AlphaFoldDB" id="A0A4V3DIU7"/>
<organism evidence="3 4">
    <name type="scientific">Marinicella litoralis</name>
    <dbReference type="NCBI Taxonomy" id="644220"/>
    <lineage>
        <taxon>Bacteria</taxon>
        <taxon>Pseudomonadati</taxon>
        <taxon>Pseudomonadota</taxon>
        <taxon>Gammaproteobacteria</taxon>
        <taxon>Lysobacterales</taxon>
        <taxon>Marinicellaceae</taxon>
        <taxon>Marinicella</taxon>
    </lineage>
</organism>
<comment type="caution">
    <text evidence="3">The sequence shown here is derived from an EMBL/GenBank/DDBJ whole genome shotgun (WGS) entry which is preliminary data.</text>
</comment>
<keyword evidence="4" id="KW-1185">Reference proteome</keyword>
<accession>A0A4V3DIU7</accession>
<protein>
    <submittedName>
        <fullName evidence="3">Uncharacterized protein</fullName>
    </submittedName>
</protein>
<dbReference type="Proteomes" id="UP000295724">
    <property type="component" value="Unassembled WGS sequence"/>
</dbReference>
<feature type="region of interest" description="Disordered" evidence="1">
    <location>
        <begin position="270"/>
        <end position="291"/>
    </location>
</feature>
<reference evidence="3 4" key="1">
    <citation type="submission" date="2019-03" db="EMBL/GenBank/DDBJ databases">
        <title>Genomic Encyclopedia of Type Strains, Phase IV (KMG-IV): sequencing the most valuable type-strain genomes for metagenomic binning, comparative biology and taxonomic classification.</title>
        <authorList>
            <person name="Goeker M."/>
        </authorList>
    </citation>
    <scope>NUCLEOTIDE SEQUENCE [LARGE SCALE GENOMIC DNA]</scope>
    <source>
        <strain evidence="3 4">DSM 25488</strain>
    </source>
</reference>
<feature type="chain" id="PRO_5020971145" evidence="2">
    <location>
        <begin position="22"/>
        <end position="518"/>
    </location>
</feature>
<dbReference type="EMBL" id="SNZB01000001">
    <property type="protein sequence ID" value="TDR23581.1"/>
    <property type="molecule type" value="Genomic_DNA"/>
</dbReference>
<sequence length="518" mass="56403">MKTTKAFIYILIMMATSWVQANNLIITKSFTGGWYDPAKNGQGFLLEIIKSNNQKMALTTWFTFDTDGNQYWLIGVGEITGQSINFQMIVPEGGQFGDLHDPNNISNTPWGEVQFNFTDCNNGTVSWNPTASGFNAGSMPVTRNTIINNLNCTGGWFDELGDTITETEIITPLLSTGLDADANGKTKYEQRTDRIDYSVEIEDLPVGIYQLFVGDEFKGDIEVVTLTGGSTEGEIEFRDPVEPGKLLLDFNPHNQIIDITQNGLVYLTSEGSTSGGNNGGNSSQNAPPFGDSETEIYMTNTGIIPLGQAKAELKQRADRVDFQIELEDVPLGFYDFNVDGVIQGVVEVVQTPTGAEGELEFRNPIEAGKELLDFNPLGALLTVTQGSDLLFTVNFPETPGGGNNGGDTGGGGGNNQQIEIDVDFTNTGVDADASGSVDYEVRTDRRDFKVEVEDLTLGTYQLVVGGQVITSFDVNTDETELEFRDPVEPGKLLLDFDPLNQLIEIKQGSTVYLSALLQ</sequence>
<dbReference type="RefSeq" id="WP_133566427.1">
    <property type="nucleotide sequence ID" value="NZ_NIHB01000001.1"/>
</dbReference>
<dbReference type="OrthoDB" id="5959861at2"/>
<evidence type="ECO:0000313" key="3">
    <source>
        <dbReference type="EMBL" id="TDR23581.1"/>
    </source>
</evidence>
<keyword evidence="2" id="KW-0732">Signal</keyword>